<feature type="transmembrane region" description="Helical" evidence="12">
    <location>
        <begin position="193"/>
        <end position="211"/>
    </location>
</feature>
<keyword evidence="7" id="KW-0915">Sodium</keyword>
<dbReference type="PROSITE" id="PS50283">
    <property type="entry name" value="NA_SOLUT_SYMP_3"/>
    <property type="match status" value="1"/>
</dbReference>
<keyword evidence="14" id="KW-1185">Reference proteome</keyword>
<gene>
    <name evidence="13" type="ORF">DEA37_0003784</name>
</gene>
<feature type="transmembrane region" description="Helical" evidence="12">
    <location>
        <begin position="218"/>
        <end position="237"/>
    </location>
</feature>
<feature type="transmembrane region" description="Helical" evidence="12">
    <location>
        <begin position="50"/>
        <end position="75"/>
    </location>
</feature>
<evidence type="ECO:0000256" key="6">
    <source>
        <dbReference type="ARBA" id="ARBA00022989"/>
    </source>
</evidence>
<keyword evidence="9 12" id="KW-0472">Membrane</keyword>
<evidence type="ECO:0000256" key="9">
    <source>
        <dbReference type="ARBA" id="ARBA00023136"/>
    </source>
</evidence>
<dbReference type="AlphaFoldDB" id="A0A5J4NBS5"/>
<evidence type="ECO:0000256" key="3">
    <source>
        <dbReference type="ARBA" id="ARBA00022448"/>
    </source>
</evidence>
<feature type="transmembrane region" description="Helical" evidence="12">
    <location>
        <begin position="159"/>
        <end position="181"/>
    </location>
</feature>
<keyword evidence="10" id="KW-0739">Sodium transport</keyword>
<reference evidence="13 14" key="1">
    <citation type="journal article" date="2019" name="Gigascience">
        <title>Whole-genome sequence of the oriental lung fluke Paragonimus westermani.</title>
        <authorList>
            <person name="Oey H."/>
            <person name="Zakrzewski M."/>
            <person name="Narain K."/>
            <person name="Devi K.R."/>
            <person name="Agatsuma T."/>
            <person name="Nawaratna S."/>
            <person name="Gobert G.N."/>
            <person name="Jones M.K."/>
            <person name="Ragan M.A."/>
            <person name="McManus D.P."/>
            <person name="Krause L."/>
        </authorList>
    </citation>
    <scope>NUCLEOTIDE SEQUENCE [LARGE SCALE GENOMIC DNA]</scope>
    <source>
        <strain evidence="13 14">IND2009</strain>
    </source>
</reference>
<dbReference type="InterPro" id="IPR051163">
    <property type="entry name" value="Sodium:Solute_Symporter_SSF"/>
</dbReference>
<comment type="similarity">
    <text evidence="2 11">Belongs to the sodium:solute symporter (SSF) (TC 2.A.21) family.</text>
</comment>
<evidence type="ECO:0000256" key="4">
    <source>
        <dbReference type="ARBA" id="ARBA00022475"/>
    </source>
</evidence>
<dbReference type="Pfam" id="PF00474">
    <property type="entry name" value="SSF"/>
    <property type="match status" value="1"/>
</dbReference>
<keyword evidence="5 12" id="KW-0812">Transmembrane</keyword>
<name>A0A5J4NBS5_9TREM</name>
<evidence type="ECO:0000313" key="14">
    <source>
        <dbReference type="Proteomes" id="UP000324629"/>
    </source>
</evidence>
<dbReference type="EMBL" id="QNGE01004652">
    <property type="protein sequence ID" value="KAA3672679.1"/>
    <property type="molecule type" value="Genomic_DNA"/>
</dbReference>
<keyword evidence="3" id="KW-0813">Transport</keyword>
<evidence type="ECO:0000256" key="7">
    <source>
        <dbReference type="ARBA" id="ARBA00023053"/>
    </source>
</evidence>
<evidence type="ECO:0000256" key="10">
    <source>
        <dbReference type="ARBA" id="ARBA00023201"/>
    </source>
</evidence>
<comment type="subcellular location">
    <subcellularLocation>
        <location evidence="1">Cell membrane</location>
        <topology evidence="1">Multi-pass membrane protein</topology>
    </subcellularLocation>
</comment>
<dbReference type="InterPro" id="IPR038377">
    <property type="entry name" value="Na/Glc_symporter_sf"/>
</dbReference>
<feature type="transmembrane region" description="Helical" evidence="12">
    <location>
        <begin position="12"/>
        <end position="29"/>
    </location>
</feature>
<dbReference type="PANTHER" id="PTHR42985">
    <property type="entry name" value="SODIUM-COUPLED MONOCARBOXYLATE TRANSPORTER"/>
    <property type="match status" value="1"/>
</dbReference>
<evidence type="ECO:0000256" key="1">
    <source>
        <dbReference type="ARBA" id="ARBA00004651"/>
    </source>
</evidence>
<dbReference type="Gene3D" id="1.20.1730.10">
    <property type="entry name" value="Sodium/glucose cotransporter"/>
    <property type="match status" value="1"/>
</dbReference>
<dbReference type="Proteomes" id="UP000324629">
    <property type="component" value="Unassembled WGS sequence"/>
</dbReference>
<evidence type="ECO:0000256" key="2">
    <source>
        <dbReference type="ARBA" id="ARBA00006434"/>
    </source>
</evidence>
<evidence type="ECO:0000256" key="11">
    <source>
        <dbReference type="RuleBase" id="RU362091"/>
    </source>
</evidence>
<comment type="caution">
    <text evidence="13">The sequence shown here is derived from an EMBL/GenBank/DDBJ whole genome shotgun (WGS) entry which is preliminary data.</text>
</comment>
<feature type="transmembrane region" description="Helical" evidence="12">
    <location>
        <begin position="286"/>
        <end position="307"/>
    </location>
</feature>
<keyword evidence="6 12" id="KW-1133">Transmembrane helix</keyword>
<proteinExistence type="inferred from homology"/>
<keyword evidence="8" id="KW-0406">Ion transport</keyword>
<evidence type="ECO:0000256" key="8">
    <source>
        <dbReference type="ARBA" id="ARBA00023065"/>
    </source>
</evidence>
<dbReference type="GO" id="GO:0005886">
    <property type="term" value="C:plasma membrane"/>
    <property type="evidence" value="ECO:0007669"/>
    <property type="project" value="UniProtKB-SubCell"/>
</dbReference>
<evidence type="ECO:0000313" key="13">
    <source>
        <dbReference type="EMBL" id="KAA3672679.1"/>
    </source>
</evidence>
<sequence>FQVNPLQDYTCFTVLIGGVGTMVSMLSVTPTQMELFAISRTPKILRLRSYLNTFICLLFMFVMMVCGLVCLSILAGCDVEFISILRHRDQLLPFTLLVLFDEVIGVRGLLFGLFVACALNTITTTLNGLATVVVRDIFSRSVRYGSKSSFHRTMDWRSRLTAVSFAVLAIPLAFGFCHSPVSLFKLSLTTSAVFGGPVFAVLLLGLLIPWVNSRGASACLLASCLLGAVMLVLSTHFGPAHSNVPVHTSVENCTQFAGDLKIGLEMSKNRSLEKRPPDPVIFTLSYVYFAGLCITFGLLIALVVTVLTGRLIIIIITTTIININTPTPVSLFVRFSLTKVSGCSPSANPKGWDF</sequence>
<dbReference type="GO" id="GO:0006814">
    <property type="term" value="P:sodium ion transport"/>
    <property type="evidence" value="ECO:0007669"/>
    <property type="project" value="UniProtKB-KW"/>
</dbReference>
<feature type="non-terminal residue" evidence="13">
    <location>
        <position position="1"/>
    </location>
</feature>
<evidence type="ECO:0000256" key="12">
    <source>
        <dbReference type="SAM" id="Phobius"/>
    </source>
</evidence>
<dbReference type="PANTHER" id="PTHR42985:SF40">
    <property type="entry name" value="LD47995P-RELATED"/>
    <property type="match status" value="1"/>
</dbReference>
<protein>
    <submittedName>
        <fullName evidence="13">Solute carrier family 5 (Sodium-coupled monocarboxylate transporter), member 8/12</fullName>
    </submittedName>
</protein>
<feature type="transmembrane region" description="Helical" evidence="12">
    <location>
        <begin position="109"/>
        <end position="138"/>
    </location>
</feature>
<accession>A0A5J4NBS5</accession>
<organism evidence="13 14">
    <name type="scientific">Paragonimus westermani</name>
    <dbReference type="NCBI Taxonomy" id="34504"/>
    <lineage>
        <taxon>Eukaryota</taxon>
        <taxon>Metazoa</taxon>
        <taxon>Spiralia</taxon>
        <taxon>Lophotrochozoa</taxon>
        <taxon>Platyhelminthes</taxon>
        <taxon>Trematoda</taxon>
        <taxon>Digenea</taxon>
        <taxon>Plagiorchiida</taxon>
        <taxon>Troglotremata</taxon>
        <taxon>Troglotrematidae</taxon>
        <taxon>Paragonimus</taxon>
    </lineage>
</organism>
<dbReference type="InterPro" id="IPR001734">
    <property type="entry name" value="Na/solute_symporter"/>
</dbReference>
<keyword evidence="4" id="KW-1003">Cell membrane</keyword>
<dbReference type="GO" id="GO:0015293">
    <property type="term" value="F:symporter activity"/>
    <property type="evidence" value="ECO:0007669"/>
    <property type="project" value="TreeGrafter"/>
</dbReference>
<evidence type="ECO:0000256" key="5">
    <source>
        <dbReference type="ARBA" id="ARBA00022692"/>
    </source>
</evidence>